<protein>
    <submittedName>
        <fullName evidence="2">Uncharacterized protein</fullName>
    </submittedName>
</protein>
<feature type="region of interest" description="Disordered" evidence="1">
    <location>
        <begin position="109"/>
        <end position="147"/>
    </location>
</feature>
<feature type="region of interest" description="Disordered" evidence="1">
    <location>
        <begin position="315"/>
        <end position="387"/>
    </location>
</feature>
<dbReference type="Proteomes" id="UP000218209">
    <property type="component" value="Unassembled WGS sequence"/>
</dbReference>
<feature type="compositionally biased region" description="Basic and acidic residues" evidence="1">
    <location>
        <begin position="675"/>
        <end position="685"/>
    </location>
</feature>
<feature type="region of interest" description="Disordered" evidence="1">
    <location>
        <begin position="675"/>
        <end position="711"/>
    </location>
</feature>
<keyword evidence="3" id="KW-1185">Reference proteome</keyword>
<evidence type="ECO:0000313" key="3">
    <source>
        <dbReference type="Proteomes" id="UP000218209"/>
    </source>
</evidence>
<proteinExistence type="predicted"/>
<dbReference type="AlphaFoldDB" id="A0A1X6NNK6"/>
<feature type="compositionally biased region" description="Basic and acidic residues" evidence="1">
    <location>
        <begin position="8"/>
        <end position="37"/>
    </location>
</feature>
<gene>
    <name evidence="2" type="ORF">BU14_0878s0004</name>
</gene>
<feature type="compositionally biased region" description="Basic and acidic residues" evidence="1">
    <location>
        <begin position="315"/>
        <end position="326"/>
    </location>
</feature>
<feature type="region of interest" description="Disordered" evidence="1">
    <location>
        <begin position="1"/>
        <end position="42"/>
    </location>
</feature>
<sequence length="711" mass="74305">MTKKRRPKDGGKDDGQATETVIEKGDVNKGVDGDVSKPKASKGITTAVVGEPTSVAATNAGAATSAARGAAASVVVPTTSNDATDVPPATGTLACETAPTVKAGVAINPRLGDASPVNASEETKSAPVEEGGTDPPRGRHRGREKEPDRDFVQFFRDLDITDKNKIPFLAGLLRNFLDAAAKLDAHLVVYSASVHAAVSRMVPPASPYELPHHLWIRVHDRLGFFHDLDKHAQRLVNIGLSYAYRHMEIDALAVANAKVLKDISRQTGVVVGDLVCEDAGRIETDKLTVYDAGSVVAGTHGDRAAAADGCVDHVARGGNAHPREAAHMPNQPPLRPTCGNDAGALDADSSDSTGEHDGSDAPPLDHVAADGRRSSAPLGEAASRGGDVPTAARQVLQAEARPVFARQPVLTPDGSALAVVIGALSSMGGRVDAEDACREIFVNSIKLFVGNHECAKQGAVPYTSERCWSVLAQITSVWWPKWEAATGRAKPVPGTVAFIRSSGRLAAASRWCYKVKIASAHEALKTLSAPAARCLQHPLPDTVDVERITVKDKPKLTALVASMLLLACKEEDYAAALTELVAAGVGKQAQVLPLSVAKCQSFTSPGLLAPAATVQKAMDVASPSVASAAPSCGLPRTGAQSFFDGVSEPTAEMYAAVKSAGVQVAVNVSKDVRAQRREQLKERRASRGGQSASAPVPSRQGVRIAPSPHLP</sequence>
<evidence type="ECO:0000256" key="1">
    <source>
        <dbReference type="SAM" id="MobiDB-lite"/>
    </source>
</evidence>
<evidence type="ECO:0000313" key="2">
    <source>
        <dbReference type="EMBL" id="OSX70167.1"/>
    </source>
</evidence>
<dbReference type="EMBL" id="KV919301">
    <property type="protein sequence ID" value="OSX70167.1"/>
    <property type="molecule type" value="Genomic_DNA"/>
</dbReference>
<organism evidence="2 3">
    <name type="scientific">Porphyra umbilicalis</name>
    <name type="common">Purple laver</name>
    <name type="synonym">Red alga</name>
    <dbReference type="NCBI Taxonomy" id="2786"/>
    <lineage>
        <taxon>Eukaryota</taxon>
        <taxon>Rhodophyta</taxon>
        <taxon>Bangiophyceae</taxon>
        <taxon>Bangiales</taxon>
        <taxon>Bangiaceae</taxon>
        <taxon>Porphyra</taxon>
    </lineage>
</organism>
<reference evidence="2 3" key="1">
    <citation type="submission" date="2017-03" db="EMBL/GenBank/DDBJ databases">
        <title>WGS assembly of Porphyra umbilicalis.</title>
        <authorList>
            <person name="Brawley S.H."/>
            <person name="Blouin N.A."/>
            <person name="Ficko-Blean E."/>
            <person name="Wheeler G.L."/>
            <person name="Lohr M."/>
            <person name="Goodson H.V."/>
            <person name="Jenkins J.W."/>
            <person name="Blaby-Haas C.E."/>
            <person name="Helliwell K.E."/>
            <person name="Chan C."/>
            <person name="Marriage T."/>
            <person name="Bhattacharya D."/>
            <person name="Klein A.S."/>
            <person name="Badis Y."/>
            <person name="Brodie J."/>
            <person name="Cao Y."/>
            <person name="Collen J."/>
            <person name="Dittami S.M."/>
            <person name="Gachon C.M."/>
            <person name="Green B.R."/>
            <person name="Karpowicz S."/>
            <person name="Kim J.W."/>
            <person name="Kudahl U."/>
            <person name="Lin S."/>
            <person name="Michel G."/>
            <person name="Mittag M."/>
            <person name="Olson B.J."/>
            <person name="Pangilinan J."/>
            <person name="Peng Y."/>
            <person name="Qiu H."/>
            <person name="Shu S."/>
            <person name="Singer J.T."/>
            <person name="Smith A.G."/>
            <person name="Sprecher B.N."/>
            <person name="Wagner V."/>
            <person name="Wang W."/>
            <person name="Wang Z.-Y."/>
            <person name="Yan J."/>
            <person name="Yarish C."/>
            <person name="Zoeuner-Riek S."/>
            <person name="Zhuang Y."/>
            <person name="Zou Y."/>
            <person name="Lindquist E.A."/>
            <person name="Grimwood J."/>
            <person name="Barry K."/>
            <person name="Rokhsar D.S."/>
            <person name="Schmutz J."/>
            <person name="Stiller J.W."/>
            <person name="Grossman A.R."/>
            <person name="Prochnik S.E."/>
        </authorList>
    </citation>
    <scope>NUCLEOTIDE SEQUENCE [LARGE SCALE GENOMIC DNA]</scope>
    <source>
        <strain evidence="2">4086291</strain>
    </source>
</reference>
<feature type="compositionally biased region" description="Low complexity" evidence="1">
    <location>
        <begin position="341"/>
        <end position="352"/>
    </location>
</feature>
<accession>A0A1X6NNK6</accession>
<name>A0A1X6NNK6_PORUM</name>